<dbReference type="EMBL" id="JABEZW010228445">
    <property type="protein sequence ID" value="MBA0788793.1"/>
    <property type="molecule type" value="Genomic_DNA"/>
</dbReference>
<dbReference type="AlphaFoldDB" id="A0A7J9FU48"/>
<sequence length="31" mass="3524">MMFFVAVRGVSLLLGILRLPCFSSLTHLLWC</sequence>
<dbReference type="Proteomes" id="UP000593568">
    <property type="component" value="Unassembled WGS sequence"/>
</dbReference>
<keyword evidence="2" id="KW-1185">Reference proteome</keyword>
<evidence type="ECO:0000313" key="2">
    <source>
        <dbReference type="Proteomes" id="UP000593568"/>
    </source>
</evidence>
<protein>
    <submittedName>
        <fullName evidence="1">Uncharacterized protein</fullName>
    </submittedName>
</protein>
<organism evidence="1 2">
    <name type="scientific">Gossypium trilobum</name>
    <dbReference type="NCBI Taxonomy" id="34281"/>
    <lineage>
        <taxon>Eukaryota</taxon>
        <taxon>Viridiplantae</taxon>
        <taxon>Streptophyta</taxon>
        <taxon>Embryophyta</taxon>
        <taxon>Tracheophyta</taxon>
        <taxon>Spermatophyta</taxon>
        <taxon>Magnoliopsida</taxon>
        <taxon>eudicotyledons</taxon>
        <taxon>Gunneridae</taxon>
        <taxon>Pentapetalae</taxon>
        <taxon>rosids</taxon>
        <taxon>malvids</taxon>
        <taxon>Malvales</taxon>
        <taxon>Malvaceae</taxon>
        <taxon>Malvoideae</taxon>
        <taxon>Gossypium</taxon>
    </lineage>
</organism>
<name>A0A7J9FU48_9ROSI</name>
<comment type="caution">
    <text evidence="1">The sequence shown here is derived from an EMBL/GenBank/DDBJ whole genome shotgun (WGS) entry which is preliminary data.</text>
</comment>
<evidence type="ECO:0000313" key="1">
    <source>
        <dbReference type="EMBL" id="MBA0788793.1"/>
    </source>
</evidence>
<accession>A0A7J9FU48</accession>
<proteinExistence type="predicted"/>
<gene>
    <name evidence="1" type="ORF">Gotri_025594</name>
</gene>
<reference evidence="1 2" key="1">
    <citation type="journal article" date="2019" name="Genome Biol. Evol.">
        <title>Insights into the evolution of the New World diploid cottons (Gossypium, subgenus Houzingenia) based on genome sequencing.</title>
        <authorList>
            <person name="Grover C.E."/>
            <person name="Arick M.A. 2nd"/>
            <person name="Thrash A."/>
            <person name="Conover J.L."/>
            <person name="Sanders W.S."/>
            <person name="Peterson D.G."/>
            <person name="Frelichowski J.E."/>
            <person name="Scheffler J.A."/>
            <person name="Scheffler B.E."/>
            <person name="Wendel J.F."/>
        </authorList>
    </citation>
    <scope>NUCLEOTIDE SEQUENCE [LARGE SCALE GENOMIC DNA]</scope>
    <source>
        <strain evidence="1">8</strain>
        <tissue evidence="1">Leaf</tissue>
    </source>
</reference>